<name>A0A1J4KQK5_9EUKA</name>
<accession>A0A1J4KQK5</accession>
<dbReference type="VEuPathDB" id="TrichDB:TRFO_16285"/>
<proteinExistence type="predicted"/>
<dbReference type="RefSeq" id="XP_068366659.1">
    <property type="nucleotide sequence ID" value="XM_068498886.1"/>
</dbReference>
<gene>
    <name evidence="1" type="ORF">TRFO_16285</name>
</gene>
<evidence type="ECO:0000313" key="1">
    <source>
        <dbReference type="EMBL" id="OHT13523.1"/>
    </source>
</evidence>
<sequence length="810" mass="94178">MLLKGKSVKTRISWRNDEKNMMRTIIFHSNLWSSPLNHNIDDLKIIDDFIYIIDHIEASTILLDNLSKVRDDVALYILDIIGYSSNILQNEKVKLLYLKNDIKKYAHGCEGDYSIVNRLITTEHCELASNYIEQFVQCKNDIILKNVEFFLFHDKVKLSIFLRHISDYFELIASEIYETIPILANLCPDSIKPYFYAYASLPKPIQKISSLLNKSSVTKAICTSNLDLIINLEKKHLILFSENNLVEILEESAKYKTFNNFIKDSIHLSTLVHDNDIFKQINSKIVNEEIFKIKVDSIESEFNALLHIEKIQRFESVCPLFYDTSQILESYHGLLYRTPFFSTGIPYSLSENLDVICLKLDLDDIAYTFPSVNQIKYTEQRCKILISLGRFEESINFLSCHNFTIEMDETFLIPLIYKEVFNFEALSMMYQNGIEGFNNNNVCEPAQMPFYKTIISNCRSKKKKLNLLPFCLDFCEKFATKETFFGISIRYGNLNDTIDRLLSIQNISEQIDLFIYRIVSNAIAYNKLQYLQNELSEKTFWASLLNFCTDKKMSILALDLRLLLNQKEELALAYIDIFGETKNTSKQLVYIGSAMNILVELIKEREKALLNHEKVLSTTNIEKITDLFILSTLQYDICTFFYEERINFSQNMNLFHDKKSSFEIGNALIQNNQMWLLKRVSEVMQIPEKDIVKYSFQKITDRDAKIVCDLVESTQSEKRFWTSYSHMFLNILSLSKNYELIPLIISSIIPVKDLPYILYEFDFLSQALSTINSQKTSFDLLPAIAARASILGDVELIYICNDQVSNLLEK</sequence>
<dbReference type="AlphaFoldDB" id="A0A1J4KQK5"/>
<keyword evidence="2" id="KW-1185">Reference proteome</keyword>
<protein>
    <submittedName>
        <fullName evidence="1">Uncharacterized protein</fullName>
    </submittedName>
</protein>
<organism evidence="1 2">
    <name type="scientific">Tritrichomonas foetus</name>
    <dbReference type="NCBI Taxonomy" id="1144522"/>
    <lineage>
        <taxon>Eukaryota</taxon>
        <taxon>Metamonada</taxon>
        <taxon>Parabasalia</taxon>
        <taxon>Tritrichomonadida</taxon>
        <taxon>Tritrichomonadidae</taxon>
        <taxon>Tritrichomonas</taxon>
    </lineage>
</organism>
<dbReference type="EMBL" id="MLAK01000510">
    <property type="protein sequence ID" value="OHT13523.1"/>
    <property type="molecule type" value="Genomic_DNA"/>
</dbReference>
<evidence type="ECO:0000313" key="2">
    <source>
        <dbReference type="Proteomes" id="UP000179807"/>
    </source>
</evidence>
<dbReference type="Proteomes" id="UP000179807">
    <property type="component" value="Unassembled WGS sequence"/>
</dbReference>
<reference evidence="1" key="1">
    <citation type="submission" date="2016-10" db="EMBL/GenBank/DDBJ databases">
        <authorList>
            <person name="Benchimol M."/>
            <person name="Almeida L.G."/>
            <person name="Vasconcelos A.T."/>
            <person name="Perreira-Neves A."/>
            <person name="Rosa I.A."/>
            <person name="Tasca T."/>
            <person name="Bogo M.R."/>
            <person name="de Souza W."/>
        </authorList>
    </citation>
    <scope>NUCLEOTIDE SEQUENCE [LARGE SCALE GENOMIC DNA]</scope>
    <source>
        <strain evidence="1">K</strain>
    </source>
</reference>
<dbReference type="GeneID" id="94833590"/>
<comment type="caution">
    <text evidence="1">The sequence shown here is derived from an EMBL/GenBank/DDBJ whole genome shotgun (WGS) entry which is preliminary data.</text>
</comment>